<dbReference type="SUPFAM" id="SSF56784">
    <property type="entry name" value="HAD-like"/>
    <property type="match status" value="1"/>
</dbReference>
<keyword evidence="2" id="KW-1185">Reference proteome</keyword>
<dbReference type="GO" id="GO:0016787">
    <property type="term" value="F:hydrolase activity"/>
    <property type="evidence" value="ECO:0007669"/>
    <property type="project" value="UniProtKB-KW"/>
</dbReference>
<sequence length="230" mass="26184">MNNIEGIIFDMDGLLFDTEKMCYEITQSIADQLELPYTRERYLNYIGVSDKEIQASYYEIYENYDQEIVTNFIRYTHEQIHQQCERGDVPLKPGVLELLDYLKVKNIPMVIASSNLRPIIKLLIQKAGIDTYFSAIISAEDVQLAKPNPEIFQKSAGILKKPLENILIFEDSFNGISAAYQAGIPVIMIPDLIKPTAEIEKMTVAILDSLLQVPAYLTENLKTKNNKIEA</sequence>
<accession>F3Y851</accession>
<reference evidence="1 2" key="1">
    <citation type="journal article" date="2011" name="J. Bacteriol.">
        <title>Complete genome sequence of Melissococcus plutonius ATCC 35311.</title>
        <authorList>
            <person name="Okumura K."/>
            <person name="Arai R."/>
            <person name="Okura M."/>
            <person name="Kirikae T."/>
            <person name="Takamatsu D."/>
            <person name="Osaki M."/>
            <person name="Miyoshi-Akiyama T."/>
        </authorList>
    </citation>
    <scope>NUCLEOTIDE SEQUENCE [LARGE SCALE GENOMIC DNA]</scope>
    <source>
        <strain evidence="2">ATCC 35311 / CIP 104052 / LMG 20360 / NCIMB 702443</strain>
    </source>
</reference>
<dbReference type="InterPro" id="IPR023214">
    <property type="entry name" value="HAD_sf"/>
</dbReference>
<dbReference type="PANTHER" id="PTHR18901:SF38">
    <property type="entry name" value="PSEUDOURIDINE-5'-PHOSPHATASE"/>
    <property type="match status" value="1"/>
</dbReference>
<dbReference type="InterPro" id="IPR006439">
    <property type="entry name" value="HAD-SF_hydro_IA"/>
</dbReference>
<dbReference type="Gene3D" id="1.10.150.240">
    <property type="entry name" value="Putative phosphatase, domain 2"/>
    <property type="match status" value="1"/>
</dbReference>
<dbReference type="KEGG" id="mps:MPTP_0180"/>
<dbReference type="NCBIfam" id="TIGR01509">
    <property type="entry name" value="HAD-SF-IA-v3"/>
    <property type="match status" value="1"/>
</dbReference>
<dbReference type="STRING" id="940190.MPTP_0180"/>
<dbReference type="Proteomes" id="UP000008456">
    <property type="component" value="Chromosome"/>
</dbReference>
<dbReference type="InterPro" id="IPR041492">
    <property type="entry name" value="HAD_2"/>
</dbReference>
<proteinExistence type="predicted"/>
<dbReference type="Pfam" id="PF13419">
    <property type="entry name" value="HAD_2"/>
    <property type="match status" value="1"/>
</dbReference>
<dbReference type="Gene3D" id="3.40.50.1000">
    <property type="entry name" value="HAD superfamily/HAD-like"/>
    <property type="match status" value="1"/>
</dbReference>
<dbReference type="EMBL" id="AP012200">
    <property type="protein sequence ID" value="BAK20679.1"/>
    <property type="molecule type" value="Genomic_DNA"/>
</dbReference>
<dbReference type="PRINTS" id="PR00413">
    <property type="entry name" value="HADHALOGNASE"/>
</dbReference>
<dbReference type="PANTHER" id="PTHR18901">
    <property type="entry name" value="2-DEOXYGLUCOSE-6-PHOSPHATE PHOSPHATASE 2"/>
    <property type="match status" value="1"/>
</dbReference>
<evidence type="ECO:0000313" key="2">
    <source>
        <dbReference type="Proteomes" id="UP000008456"/>
    </source>
</evidence>
<dbReference type="AlphaFoldDB" id="F3Y851"/>
<name>F3Y851_MELPT</name>
<dbReference type="SFLD" id="SFLDG01129">
    <property type="entry name" value="C1.5:_HAD__Beta-PGM__Phosphata"/>
    <property type="match status" value="1"/>
</dbReference>
<protein>
    <submittedName>
        <fullName evidence="1">Hydrolase, haloacid dehalogenase-like family protein</fullName>
    </submittedName>
</protein>
<dbReference type="SFLD" id="SFLDS00003">
    <property type="entry name" value="Haloacid_Dehalogenase"/>
    <property type="match status" value="1"/>
</dbReference>
<dbReference type="InterPro" id="IPR036412">
    <property type="entry name" value="HAD-like_sf"/>
</dbReference>
<keyword evidence="1" id="KW-0378">Hydrolase</keyword>
<evidence type="ECO:0000313" key="1">
    <source>
        <dbReference type="EMBL" id="BAK20679.1"/>
    </source>
</evidence>
<dbReference type="CDD" id="cd07505">
    <property type="entry name" value="HAD_BPGM-like"/>
    <property type="match status" value="1"/>
</dbReference>
<gene>
    <name evidence="1" type="ordered locus">MPTP_0180</name>
</gene>
<reference key="2">
    <citation type="submission" date="2011-04" db="EMBL/GenBank/DDBJ databases">
        <title>Whole genome sequence of Melissococcus plutonius ATCC 35311.</title>
        <authorList>
            <person name="Okumura K."/>
            <person name="Arai R."/>
            <person name="Osaki M."/>
            <person name="Okura M."/>
            <person name="Kirikae T."/>
            <person name="Takamatsu D."/>
            <person name="Akiyama T."/>
        </authorList>
    </citation>
    <scope>NUCLEOTIDE SEQUENCE</scope>
    <source>
        <strain>ATCC 35311</strain>
    </source>
</reference>
<dbReference type="RefSeq" id="WP_013773117.1">
    <property type="nucleotide sequence ID" value="NC_015516.1"/>
</dbReference>
<dbReference type="HOGENOM" id="CLU_045011_13_3_9"/>
<organism evidence="1 2">
    <name type="scientific">Melissococcus plutonius (strain ATCC 35311 / DSM 29964 / CIP 104052 / LMG 20360 / NCIMB 702443)</name>
    <dbReference type="NCBI Taxonomy" id="940190"/>
    <lineage>
        <taxon>Bacteria</taxon>
        <taxon>Bacillati</taxon>
        <taxon>Bacillota</taxon>
        <taxon>Bacilli</taxon>
        <taxon>Lactobacillales</taxon>
        <taxon>Enterococcaceae</taxon>
        <taxon>Melissococcus</taxon>
    </lineage>
</organism>
<dbReference type="InterPro" id="IPR023198">
    <property type="entry name" value="PGP-like_dom2"/>
</dbReference>